<dbReference type="InterPro" id="IPR045055">
    <property type="entry name" value="DNA2/NAM7-like"/>
</dbReference>
<organism evidence="6 7">
    <name type="scientific">Macrosiphum euphorbiae</name>
    <name type="common">potato aphid</name>
    <dbReference type="NCBI Taxonomy" id="13131"/>
    <lineage>
        <taxon>Eukaryota</taxon>
        <taxon>Metazoa</taxon>
        <taxon>Ecdysozoa</taxon>
        <taxon>Arthropoda</taxon>
        <taxon>Hexapoda</taxon>
        <taxon>Insecta</taxon>
        <taxon>Pterygota</taxon>
        <taxon>Neoptera</taxon>
        <taxon>Paraneoptera</taxon>
        <taxon>Hemiptera</taxon>
        <taxon>Sternorrhyncha</taxon>
        <taxon>Aphidomorpha</taxon>
        <taxon>Aphidoidea</taxon>
        <taxon>Aphididae</taxon>
        <taxon>Macrosiphini</taxon>
        <taxon>Macrosiphum</taxon>
    </lineage>
</organism>
<dbReference type="InterPro" id="IPR000967">
    <property type="entry name" value="Znf_NFX1"/>
</dbReference>
<evidence type="ECO:0000256" key="2">
    <source>
        <dbReference type="ARBA" id="ARBA00022737"/>
    </source>
</evidence>
<feature type="domain" description="NF-X1-type" evidence="5">
    <location>
        <begin position="544"/>
        <end position="561"/>
    </location>
</feature>
<keyword evidence="2" id="KW-0677">Repeat</keyword>
<dbReference type="CDD" id="cd18808">
    <property type="entry name" value="SF1_C_Upf1"/>
    <property type="match status" value="1"/>
</dbReference>
<accession>A0AAV0VRT5</accession>
<evidence type="ECO:0000256" key="1">
    <source>
        <dbReference type="ARBA" id="ARBA00022723"/>
    </source>
</evidence>
<dbReference type="GO" id="GO:0031380">
    <property type="term" value="C:nuclear RNA-directed RNA polymerase complex"/>
    <property type="evidence" value="ECO:0007669"/>
    <property type="project" value="TreeGrafter"/>
</dbReference>
<name>A0AAV0VRT5_9HEMI</name>
<dbReference type="Gene3D" id="3.40.50.300">
    <property type="entry name" value="P-loop containing nucleotide triphosphate hydrolases"/>
    <property type="match status" value="2"/>
</dbReference>
<keyword evidence="7" id="KW-1185">Reference proteome</keyword>
<dbReference type="GO" id="GO:0008270">
    <property type="term" value="F:zinc ion binding"/>
    <property type="evidence" value="ECO:0007669"/>
    <property type="project" value="UniProtKB-KW"/>
</dbReference>
<dbReference type="GO" id="GO:0004386">
    <property type="term" value="F:helicase activity"/>
    <property type="evidence" value="ECO:0007669"/>
    <property type="project" value="InterPro"/>
</dbReference>
<proteinExistence type="predicted"/>
<dbReference type="FunFam" id="3.40.50.300:FF:001366">
    <property type="entry name" value="ATP binding protein, putative"/>
    <property type="match status" value="1"/>
</dbReference>
<dbReference type="GO" id="GO:0031048">
    <property type="term" value="P:regulatory ncRNA-mediated heterochromatin formation"/>
    <property type="evidence" value="ECO:0007669"/>
    <property type="project" value="TreeGrafter"/>
</dbReference>
<evidence type="ECO:0000313" key="6">
    <source>
        <dbReference type="EMBL" id="CAI6345463.1"/>
    </source>
</evidence>
<dbReference type="PANTHER" id="PTHR10887:SF341">
    <property type="entry name" value="NFX1-TYPE ZINC FINGER-CONTAINING PROTEIN 1"/>
    <property type="match status" value="1"/>
</dbReference>
<evidence type="ECO:0000256" key="4">
    <source>
        <dbReference type="ARBA" id="ARBA00022833"/>
    </source>
</evidence>
<sequence length="1109" mass="128013">MMNLIDDDIVLPKTIKKLNALNMRQRWSLYFRWVKETKDMFDPKIINCEQKYTQVYKQYAELRELENIELLNKMHVIALTTTGAAKHRIMLEGLESPIVVVEEAAEVLEAHIVSSLTSHCQHLILIGDHKQLRPSNAAYKLAKDFNFDISLFERMVNNASLISPSIYNELKNHISVNNRKHIRGVTKDVFFLNHNLYENEVEEISSKSNDHEARFLIMFARHLILQGYKTDQVTILTTYSGQLFKIRSLRKIHPMLEDMKITVVDNYQGEESDIILLSLVRSNEKGNVGFLKTENRICVALSRAKYGLYIMGNMDNLYNSGNLWKQIKETLVNQGDELTLECAVHSGIMTKVVKSEDFDIIKEGGGCSMMCKSLLLCGHYCTRMCHSNDREHLEFKCMEPCDKFCDYNHPCKKKCFMDCGKCAFPLVKLLPCGHKLTLSCFVDILTYPCEEMVELVLEKCGHTILKKCHDQKPYCSYKCIDLLECGHACEKNCHKNDDPEHEEYKCSKPFQEILPCGHTKKDVPCGLNVHEIKCILPCDRPLKCDHKCQSKCYEKCKPCENQVTKVIPDCGHTITMKCKTIPERMLCTKKCERILDCGHICKNVCAKDCSTKDCKEIVLQKNSLLACGHNRVWVLCCDKDKEFKLDSQYILDKCREPCLQKLNCNNICLGTCGECKQGRIHVPCSEICSKINPCNHTCKFPCKERCLPCNQKCIYSCLHSKCNRLCGNACVPCEEKCEWKCPHLKCTRKCYEICNRKPCYKPCTLKLICGHECIGFCGEPCPPLCRICQRVEVTTIVFGNEDDPNARFVYLEDCEHIIESEALRDWMNLNDEDICLKQCPLCKIPILKTQRFMNHVKVILEDISKIKIKQYGEVAAIRGKTKTIMDSLKYFNNNFVFNYIDDDRCDSIKPLWDKFCKPLLRFSDSKRSKFLLPANDIESLNFVIDLFKTTSKYKYRINKFNDIQRKQTIINHFDWILSVAFTYAQQLSNQQKFDINMEMARGARIVSLFEILSNSKFQKALDMDSSYAIQLKVIIGKMEALLMSCKIYTVDRDIEIKKNTELIYDKFDGMEVITVEERQIIHDVICPPVFRNALKLKGIGQSVCPECKV</sequence>
<gene>
    <name evidence="6" type="ORF">MEUPH1_LOCUS2472</name>
</gene>
<reference evidence="6 7" key="1">
    <citation type="submission" date="2023-01" db="EMBL/GenBank/DDBJ databases">
        <authorList>
            <person name="Whitehead M."/>
        </authorList>
    </citation>
    <scope>NUCLEOTIDE SEQUENCE [LARGE SCALE GENOMIC DNA]</scope>
</reference>
<feature type="domain" description="NF-X1-type" evidence="5">
    <location>
        <begin position="405"/>
        <end position="424"/>
    </location>
</feature>
<feature type="domain" description="NF-X1-type" evidence="5">
    <location>
        <begin position="377"/>
        <end position="403"/>
    </location>
</feature>
<dbReference type="Pfam" id="PF13087">
    <property type="entry name" value="AAA_12"/>
    <property type="match status" value="1"/>
</dbReference>
<keyword evidence="3" id="KW-0863">Zinc-finger</keyword>
<keyword evidence="1" id="KW-0479">Metal-binding</keyword>
<evidence type="ECO:0000256" key="3">
    <source>
        <dbReference type="ARBA" id="ARBA00022771"/>
    </source>
</evidence>
<dbReference type="EMBL" id="CARXXK010000001">
    <property type="protein sequence ID" value="CAI6345463.1"/>
    <property type="molecule type" value="Genomic_DNA"/>
</dbReference>
<feature type="domain" description="NF-X1-type" evidence="5">
    <location>
        <begin position="694"/>
        <end position="711"/>
    </location>
</feature>
<dbReference type="InterPro" id="IPR041679">
    <property type="entry name" value="DNA2/NAM7-like_C"/>
</dbReference>
<dbReference type="Pfam" id="PF13086">
    <property type="entry name" value="AAA_11"/>
    <property type="match status" value="1"/>
</dbReference>
<dbReference type="SMART" id="SM00438">
    <property type="entry name" value="ZnF_NFX"/>
    <property type="match status" value="7"/>
</dbReference>
<dbReference type="InterPro" id="IPR047187">
    <property type="entry name" value="SF1_C_Upf1"/>
</dbReference>
<dbReference type="Proteomes" id="UP001160148">
    <property type="component" value="Unassembled WGS sequence"/>
</dbReference>
<keyword evidence="4" id="KW-0862">Zinc</keyword>
<feature type="domain" description="NF-X1-type" evidence="5">
    <location>
        <begin position="460"/>
        <end position="481"/>
    </location>
</feature>
<dbReference type="InterPro" id="IPR027417">
    <property type="entry name" value="P-loop_NTPase"/>
</dbReference>
<dbReference type="PANTHER" id="PTHR10887">
    <property type="entry name" value="DNA2/NAM7 HELICASE FAMILY"/>
    <property type="match status" value="1"/>
</dbReference>
<dbReference type="AlphaFoldDB" id="A0AAV0VRT5"/>
<dbReference type="SUPFAM" id="SSF52540">
    <property type="entry name" value="P-loop containing nucleoside triphosphate hydrolases"/>
    <property type="match status" value="1"/>
</dbReference>
<evidence type="ECO:0000259" key="5">
    <source>
        <dbReference type="SMART" id="SM00438"/>
    </source>
</evidence>
<evidence type="ECO:0000313" key="7">
    <source>
        <dbReference type="Proteomes" id="UP001160148"/>
    </source>
</evidence>
<feature type="domain" description="NF-X1-type" evidence="5">
    <location>
        <begin position="597"/>
        <end position="616"/>
    </location>
</feature>
<dbReference type="InterPro" id="IPR041677">
    <property type="entry name" value="DNA2/NAM7_AAA_11"/>
</dbReference>
<comment type="caution">
    <text evidence="6">The sequence shown here is derived from an EMBL/GenBank/DDBJ whole genome shotgun (WGS) entry which is preliminary data.</text>
</comment>
<feature type="domain" description="NF-X1-type" evidence="5">
    <location>
        <begin position="485"/>
        <end position="508"/>
    </location>
</feature>
<protein>
    <recommendedName>
        <fullName evidence="5">NF-X1-type domain-containing protein</fullName>
    </recommendedName>
</protein>